<proteinExistence type="predicted"/>
<organism evidence="1 2">
    <name type="scientific">Ensete ventricosum</name>
    <name type="common">Abyssinian banana</name>
    <name type="synonym">Musa ensete</name>
    <dbReference type="NCBI Taxonomy" id="4639"/>
    <lineage>
        <taxon>Eukaryota</taxon>
        <taxon>Viridiplantae</taxon>
        <taxon>Streptophyta</taxon>
        <taxon>Embryophyta</taxon>
        <taxon>Tracheophyta</taxon>
        <taxon>Spermatophyta</taxon>
        <taxon>Magnoliopsida</taxon>
        <taxon>Liliopsida</taxon>
        <taxon>Zingiberales</taxon>
        <taxon>Musaceae</taxon>
        <taxon>Ensete</taxon>
    </lineage>
</organism>
<dbReference type="GO" id="GO:0005524">
    <property type="term" value="F:ATP binding"/>
    <property type="evidence" value="ECO:0007669"/>
    <property type="project" value="UniProtKB-KW"/>
</dbReference>
<dbReference type="InterPro" id="IPR045845">
    <property type="entry name" value="BSK"/>
</dbReference>
<gene>
    <name evidence="1" type="ORF">B296_00030922</name>
</gene>
<dbReference type="AlphaFoldDB" id="A0A426YR22"/>
<dbReference type="InterPro" id="IPR011009">
    <property type="entry name" value="Kinase-like_dom_sf"/>
</dbReference>
<dbReference type="Proteomes" id="UP000287651">
    <property type="component" value="Unassembled WGS sequence"/>
</dbReference>
<sequence length="268" mass="30535">MRRQGSRAKRSFKQRAVRSALGRAALSQRSLWREEREGNTVAKKSPLRSKIYTHTILAQRLGSEQVCQRRRPEIHFHHCHHRLSYSTVPSLLPPLLRSTRNGRRREVKLFERLAREWELDAPDCPSAGGRPISSPLLDELRAATDGFAPDYIVSEHGQKAPNVVYQGRLLPGDRAVAIKRFNKFAWPDARQFLVRPVRPLSCFLFLLLLMISDLGLVVASQEEARAVGQLRSDRLANLIGCCCEGDERLLVAEFMAHETLAKHLFHCM</sequence>
<dbReference type="Gene3D" id="3.30.200.20">
    <property type="entry name" value="Phosphorylase Kinase, domain 1"/>
    <property type="match status" value="1"/>
</dbReference>
<dbReference type="PANTHER" id="PTHR45863">
    <property type="entry name" value="SERINE/THREONINE-PROTEIN KINASE BSK5"/>
    <property type="match status" value="1"/>
</dbReference>
<evidence type="ECO:0000313" key="1">
    <source>
        <dbReference type="EMBL" id="RRT54171.1"/>
    </source>
</evidence>
<name>A0A426YR22_ENSVE</name>
<dbReference type="PANTHER" id="PTHR45863:SF7">
    <property type="entry name" value="SERINE_THREONINE-PROTEIN KINASE BSK5"/>
    <property type="match status" value="1"/>
</dbReference>
<dbReference type="EMBL" id="AMZH03010744">
    <property type="protein sequence ID" value="RRT54171.1"/>
    <property type="molecule type" value="Genomic_DNA"/>
</dbReference>
<accession>A0A426YR22</accession>
<comment type="caution">
    <text evidence="1">The sequence shown here is derived from an EMBL/GenBank/DDBJ whole genome shotgun (WGS) entry which is preliminary data.</text>
</comment>
<reference evidence="1 2" key="1">
    <citation type="journal article" date="2014" name="Agronomy (Basel)">
        <title>A Draft Genome Sequence for Ensete ventricosum, the Drought-Tolerant Tree Against Hunger.</title>
        <authorList>
            <person name="Harrison J."/>
            <person name="Moore K.A."/>
            <person name="Paszkiewicz K."/>
            <person name="Jones T."/>
            <person name="Grant M."/>
            <person name="Ambacheew D."/>
            <person name="Muzemil S."/>
            <person name="Studholme D.J."/>
        </authorList>
    </citation>
    <scope>NUCLEOTIDE SEQUENCE [LARGE SCALE GENOMIC DNA]</scope>
</reference>
<dbReference type="GO" id="GO:0012505">
    <property type="term" value="C:endomembrane system"/>
    <property type="evidence" value="ECO:0007669"/>
    <property type="project" value="UniProtKB-SubCell"/>
</dbReference>
<dbReference type="SUPFAM" id="SSF56112">
    <property type="entry name" value="Protein kinase-like (PK-like)"/>
    <property type="match status" value="1"/>
</dbReference>
<dbReference type="GO" id="GO:0009742">
    <property type="term" value="P:brassinosteroid mediated signaling pathway"/>
    <property type="evidence" value="ECO:0007669"/>
    <property type="project" value="InterPro"/>
</dbReference>
<evidence type="ECO:0008006" key="3">
    <source>
        <dbReference type="Google" id="ProtNLM"/>
    </source>
</evidence>
<protein>
    <recommendedName>
        <fullName evidence="3">Serine-threonine/tyrosine-protein kinase catalytic domain-containing protein</fullName>
    </recommendedName>
</protein>
<dbReference type="GO" id="GO:0004672">
    <property type="term" value="F:protein kinase activity"/>
    <property type="evidence" value="ECO:0007669"/>
    <property type="project" value="InterPro"/>
</dbReference>
<evidence type="ECO:0000313" key="2">
    <source>
        <dbReference type="Proteomes" id="UP000287651"/>
    </source>
</evidence>